<dbReference type="Gene3D" id="1.10.275.20">
    <property type="entry name" value="Choline/Carnitine o-acyltransferase"/>
    <property type="match status" value="1"/>
</dbReference>
<feature type="domain" description="Choline/carnitine acyltransferase" evidence="3">
    <location>
        <begin position="37"/>
        <end position="66"/>
    </location>
</feature>
<keyword evidence="1" id="KW-0012">Acyltransferase</keyword>
<dbReference type="EMBL" id="KK584223">
    <property type="protein sequence ID" value="KDO16274.1"/>
    <property type="molecule type" value="Genomic_DNA"/>
</dbReference>
<reference evidence="4 5" key="1">
    <citation type="journal article" date="2013" name="PLoS Genet.">
        <title>Distinctive expansion of potential virulence genes in the genome of the oomycete fish pathogen Saprolegnia parasitica.</title>
        <authorList>
            <person name="Jiang R.H."/>
            <person name="de Bruijn I."/>
            <person name="Haas B.J."/>
            <person name="Belmonte R."/>
            <person name="Lobach L."/>
            <person name="Christie J."/>
            <person name="van den Ackerveken G."/>
            <person name="Bottin A."/>
            <person name="Bulone V."/>
            <person name="Diaz-Moreno S.M."/>
            <person name="Dumas B."/>
            <person name="Fan L."/>
            <person name="Gaulin E."/>
            <person name="Govers F."/>
            <person name="Grenville-Briggs L.J."/>
            <person name="Horner N.R."/>
            <person name="Levin J.Z."/>
            <person name="Mammella M."/>
            <person name="Meijer H.J."/>
            <person name="Morris P."/>
            <person name="Nusbaum C."/>
            <person name="Oome S."/>
            <person name="Phillips A.J."/>
            <person name="van Rooyen D."/>
            <person name="Rzeszutek E."/>
            <person name="Saraiva M."/>
            <person name="Secombes C.J."/>
            <person name="Seidl M.F."/>
            <person name="Snel B."/>
            <person name="Stassen J.H."/>
            <person name="Sykes S."/>
            <person name="Tripathy S."/>
            <person name="van den Berg H."/>
            <person name="Vega-Arreguin J.C."/>
            <person name="Wawra S."/>
            <person name="Young S.K."/>
            <person name="Zeng Q."/>
            <person name="Dieguez-Uribeondo J."/>
            <person name="Russ C."/>
            <person name="Tyler B.M."/>
            <person name="van West P."/>
        </authorList>
    </citation>
    <scope>NUCLEOTIDE SEQUENCE [LARGE SCALE GENOMIC DNA]</scope>
    <source>
        <strain evidence="4 5">CBS 223.65</strain>
    </source>
</reference>
<dbReference type="OrthoDB" id="240216at2759"/>
<dbReference type="Pfam" id="PF00755">
    <property type="entry name" value="Carn_acyltransf"/>
    <property type="match status" value="1"/>
</dbReference>
<evidence type="ECO:0000256" key="2">
    <source>
        <dbReference type="SAM" id="MobiDB-lite"/>
    </source>
</evidence>
<evidence type="ECO:0000313" key="5">
    <source>
        <dbReference type="Proteomes" id="UP000030745"/>
    </source>
</evidence>
<keyword evidence="1" id="KW-0808">Transferase</keyword>
<dbReference type="PROSITE" id="PS00439">
    <property type="entry name" value="ACYLTRANSF_C_1"/>
    <property type="match status" value="1"/>
</dbReference>
<dbReference type="InterPro" id="IPR042572">
    <property type="entry name" value="Carn_acyl_trans_N"/>
</dbReference>
<gene>
    <name evidence="4" type="ORF">SPRG_18193</name>
</gene>
<evidence type="ECO:0000313" key="4">
    <source>
        <dbReference type="EMBL" id="KDO16274.1"/>
    </source>
</evidence>
<dbReference type="STRING" id="695850.A0A067BD51"/>
<dbReference type="SUPFAM" id="SSF52777">
    <property type="entry name" value="CoA-dependent acyltransferases"/>
    <property type="match status" value="1"/>
</dbReference>
<feature type="non-terminal residue" evidence="4">
    <location>
        <position position="67"/>
    </location>
</feature>
<dbReference type="RefSeq" id="XP_012213018.1">
    <property type="nucleotide sequence ID" value="XM_012357628.1"/>
</dbReference>
<name>A0A067BD51_SAPPC</name>
<organism evidence="4 5">
    <name type="scientific">Saprolegnia parasitica (strain CBS 223.65)</name>
    <dbReference type="NCBI Taxonomy" id="695850"/>
    <lineage>
        <taxon>Eukaryota</taxon>
        <taxon>Sar</taxon>
        <taxon>Stramenopiles</taxon>
        <taxon>Oomycota</taxon>
        <taxon>Saprolegniomycetes</taxon>
        <taxon>Saprolegniales</taxon>
        <taxon>Saprolegniaceae</taxon>
        <taxon>Saprolegnia</taxon>
    </lineage>
</organism>
<dbReference type="GeneID" id="24139718"/>
<evidence type="ECO:0000256" key="1">
    <source>
        <dbReference type="ARBA" id="ARBA00023315"/>
    </source>
</evidence>
<feature type="region of interest" description="Disordered" evidence="2">
    <location>
        <begin position="1"/>
        <end position="35"/>
    </location>
</feature>
<dbReference type="KEGG" id="spar:SPRG_18193"/>
<evidence type="ECO:0000259" key="3">
    <source>
        <dbReference type="Pfam" id="PF00755"/>
    </source>
</evidence>
<accession>A0A067BD51</accession>
<dbReference type="InterPro" id="IPR000542">
    <property type="entry name" value="Carn_acyl_trans"/>
</dbReference>
<dbReference type="GO" id="GO:0016747">
    <property type="term" value="F:acyltransferase activity, transferring groups other than amino-acyl groups"/>
    <property type="evidence" value="ECO:0007669"/>
    <property type="project" value="UniProtKB-ARBA"/>
</dbReference>
<keyword evidence="5" id="KW-1185">Reference proteome</keyword>
<sequence>MQATQDVELEVPGQNANTDREMTTETTYGHQDALPPLPLPALEQTLEAYVKSCEPLLTPAELEHTKA</sequence>
<dbReference type="Proteomes" id="UP000030745">
    <property type="component" value="Unassembled WGS sequence"/>
</dbReference>
<protein>
    <recommendedName>
        <fullName evidence="3">Choline/carnitine acyltransferase domain-containing protein</fullName>
    </recommendedName>
</protein>
<dbReference type="VEuPathDB" id="FungiDB:SPRG_18193"/>
<proteinExistence type="predicted"/>
<dbReference type="InterPro" id="IPR039551">
    <property type="entry name" value="Cho/carn_acyl_trans"/>
</dbReference>
<dbReference type="AlphaFoldDB" id="A0A067BD51"/>